<comment type="caution">
    <text evidence="1">The sequence shown here is derived from an EMBL/GenBank/DDBJ whole genome shotgun (WGS) entry which is preliminary data.</text>
</comment>
<dbReference type="AlphaFoldDB" id="A0A9Q3JGB7"/>
<keyword evidence="2" id="KW-1185">Reference proteome</keyword>
<name>A0A9Q3JGB7_9BASI</name>
<accession>A0A9Q3JGB7</accession>
<organism evidence="1 2">
    <name type="scientific">Austropuccinia psidii MF-1</name>
    <dbReference type="NCBI Taxonomy" id="1389203"/>
    <lineage>
        <taxon>Eukaryota</taxon>
        <taxon>Fungi</taxon>
        <taxon>Dikarya</taxon>
        <taxon>Basidiomycota</taxon>
        <taxon>Pucciniomycotina</taxon>
        <taxon>Pucciniomycetes</taxon>
        <taxon>Pucciniales</taxon>
        <taxon>Sphaerophragmiaceae</taxon>
        <taxon>Austropuccinia</taxon>
    </lineage>
</organism>
<evidence type="ECO:0000313" key="2">
    <source>
        <dbReference type="Proteomes" id="UP000765509"/>
    </source>
</evidence>
<dbReference type="EMBL" id="AVOT02073121">
    <property type="protein sequence ID" value="MBW0562755.1"/>
    <property type="molecule type" value="Genomic_DNA"/>
</dbReference>
<sequence>MLQTPVYSIEFNELQSLAPESGKIISDMVSSHKLGIEEESLEHENNKNPPVLPECEHTFILNISDLSKPDSLVIAFISAQPQSSQKPNFKSYEKEKTFEPCAPTEDAWKDVVILSGKVEIISKERFVSNILKQFQGRKMFKMILKLLIMYVKRLLKQ</sequence>
<gene>
    <name evidence="1" type="ORF">O181_102470</name>
</gene>
<dbReference type="Proteomes" id="UP000765509">
    <property type="component" value="Unassembled WGS sequence"/>
</dbReference>
<proteinExistence type="predicted"/>
<evidence type="ECO:0000313" key="1">
    <source>
        <dbReference type="EMBL" id="MBW0562755.1"/>
    </source>
</evidence>
<protein>
    <submittedName>
        <fullName evidence="1">Uncharacterized protein</fullName>
    </submittedName>
</protein>
<reference evidence="1" key="1">
    <citation type="submission" date="2021-03" db="EMBL/GenBank/DDBJ databases">
        <title>Draft genome sequence of rust myrtle Austropuccinia psidii MF-1, a brazilian biotype.</title>
        <authorList>
            <person name="Quecine M.C."/>
            <person name="Pachon D.M.R."/>
            <person name="Bonatelli M.L."/>
            <person name="Correr F.H."/>
            <person name="Franceschini L.M."/>
            <person name="Leite T.F."/>
            <person name="Margarido G.R.A."/>
            <person name="Almeida C.A."/>
            <person name="Ferrarezi J.A."/>
            <person name="Labate C.A."/>
        </authorList>
    </citation>
    <scope>NUCLEOTIDE SEQUENCE</scope>
    <source>
        <strain evidence="1">MF-1</strain>
    </source>
</reference>